<sequence length="84" mass="10467">MFVFYTFDNPDYWYYDNMPEKWRWVGTGTTSAIGEKKLEYQREEQFMGDEETKILMYNYLHNYFSNLKEKEIIKKYKIEDTYLP</sequence>
<name>A0A481YWF8_9VIRU</name>
<organism evidence="1">
    <name type="scientific">Marseillevirus LCMAC201</name>
    <dbReference type="NCBI Taxonomy" id="2506605"/>
    <lineage>
        <taxon>Viruses</taxon>
        <taxon>Varidnaviria</taxon>
        <taxon>Bamfordvirae</taxon>
        <taxon>Nucleocytoviricota</taxon>
        <taxon>Megaviricetes</taxon>
        <taxon>Pimascovirales</taxon>
        <taxon>Pimascovirales incertae sedis</taxon>
        <taxon>Marseilleviridae</taxon>
    </lineage>
</organism>
<gene>
    <name evidence="1" type="ORF">LCMAC201_05160</name>
</gene>
<protein>
    <submittedName>
        <fullName evidence="1">Uncharacterized protein</fullName>
    </submittedName>
</protein>
<accession>A0A481YWF8</accession>
<dbReference type="EMBL" id="MK500361">
    <property type="protein sequence ID" value="QBK87603.1"/>
    <property type="molecule type" value="Genomic_DNA"/>
</dbReference>
<reference evidence="1" key="1">
    <citation type="journal article" date="2019" name="MBio">
        <title>Virus Genomes from Deep Sea Sediments Expand the Ocean Megavirome and Support Independent Origins of Viral Gigantism.</title>
        <authorList>
            <person name="Backstrom D."/>
            <person name="Yutin N."/>
            <person name="Jorgensen S.L."/>
            <person name="Dharamshi J."/>
            <person name="Homa F."/>
            <person name="Zaremba-Niedwiedzka K."/>
            <person name="Spang A."/>
            <person name="Wolf Y.I."/>
            <person name="Koonin E.V."/>
            <person name="Ettema T.J."/>
        </authorList>
    </citation>
    <scope>NUCLEOTIDE SEQUENCE</scope>
</reference>
<proteinExistence type="predicted"/>
<evidence type="ECO:0000313" key="1">
    <source>
        <dbReference type="EMBL" id="QBK87603.1"/>
    </source>
</evidence>